<feature type="domain" description="FAD-dependent urate hydroxylase HpyO/Asp monooxygenase CreE-like FAD/NAD(P)-binding" evidence="1">
    <location>
        <begin position="4"/>
        <end position="156"/>
    </location>
</feature>
<dbReference type="Gene3D" id="3.50.50.60">
    <property type="entry name" value="FAD/NAD(P)-binding domain"/>
    <property type="match status" value="1"/>
</dbReference>
<gene>
    <name evidence="2" type="ORF">J5V16_04540</name>
</gene>
<sequence length="492" mass="52205">MRLAIAGAGASAVCLLDALARSADRVDVTVFDPAPAPWRGRPYRCDLPAVRVNAPPPEMSVRDGDHGHFERWLDANGGAAEPDPWSGDRFVPRERYGAYLEAAAAEAIAAIEGAGGTVALRRCAATGVLRTSEQVVVRTDDGRLQPFDAFVLCVGVGRPADLYGLDGATGYVPDPYPALTALEPVEGDTAVIGSGLTAVDTVLALAATRSEGRIALVSRSGVLPGVRQRYTPSRLRHFKVDRIRELARRGPLRLEDLTALMAAEIGAGGFDVAGVARELSSLGREEPRARLERHLGMVDDPDLGLRILQQAVPETGPDVWPRLDARDRELVLQEHYRALMSLCCPMPPASAATLLSLMDSGRLEVVGGLADVRPRRGGFTVKAGGRKLQVATVVNAASAPRHRVPPAAAPLVDSLVRSGAARPHPHGGLRIDPATSRAVGRGGPDDRLYVLGDLAAGTLFFTFGIPSLVDRARDIAASLSLQRRPLATPANR</sequence>
<organism evidence="2 3">
    <name type="scientific">Glycomyces niveus</name>
    <dbReference type="NCBI Taxonomy" id="2820287"/>
    <lineage>
        <taxon>Bacteria</taxon>
        <taxon>Bacillati</taxon>
        <taxon>Actinomycetota</taxon>
        <taxon>Actinomycetes</taxon>
        <taxon>Glycomycetales</taxon>
        <taxon>Glycomycetaceae</taxon>
        <taxon>Glycomyces</taxon>
    </lineage>
</organism>
<proteinExistence type="predicted"/>
<evidence type="ECO:0000259" key="1">
    <source>
        <dbReference type="Pfam" id="PF13454"/>
    </source>
</evidence>
<dbReference type="InterPro" id="IPR052189">
    <property type="entry name" value="L-asp_N-monooxygenase_NS-form"/>
</dbReference>
<dbReference type="RefSeq" id="WP_208494869.1">
    <property type="nucleotide sequence ID" value="NZ_JAGFNP010000002.1"/>
</dbReference>
<accession>A0ABS3TZZ8</accession>
<evidence type="ECO:0000313" key="2">
    <source>
        <dbReference type="EMBL" id="MBO3732080.1"/>
    </source>
</evidence>
<evidence type="ECO:0000313" key="3">
    <source>
        <dbReference type="Proteomes" id="UP000681341"/>
    </source>
</evidence>
<dbReference type="InterPro" id="IPR036188">
    <property type="entry name" value="FAD/NAD-bd_sf"/>
</dbReference>
<reference evidence="2 3" key="1">
    <citation type="submission" date="2021-03" db="EMBL/GenBank/DDBJ databases">
        <title>Glycomyces sp. nov., a novel actinomycete isolated from soil.</title>
        <authorList>
            <person name="Yang X."/>
            <person name="Xu X."/>
        </authorList>
    </citation>
    <scope>NUCLEOTIDE SEQUENCE [LARGE SCALE GENOMIC DNA]</scope>
    <source>
        <strain evidence="2 3">NEAU-S30</strain>
    </source>
</reference>
<name>A0ABS3TZZ8_9ACTN</name>
<dbReference type="SUPFAM" id="SSF51905">
    <property type="entry name" value="FAD/NAD(P)-binding domain"/>
    <property type="match status" value="1"/>
</dbReference>
<dbReference type="InterPro" id="IPR038732">
    <property type="entry name" value="HpyO/CreE_NAD-binding"/>
</dbReference>
<protein>
    <submittedName>
        <fullName evidence="2">FAD/NAD(P)-binding protein</fullName>
    </submittedName>
</protein>
<keyword evidence="3" id="KW-1185">Reference proteome</keyword>
<comment type="caution">
    <text evidence="2">The sequence shown here is derived from an EMBL/GenBank/DDBJ whole genome shotgun (WGS) entry which is preliminary data.</text>
</comment>
<dbReference type="Pfam" id="PF13454">
    <property type="entry name" value="NAD_binding_9"/>
    <property type="match status" value="1"/>
</dbReference>
<dbReference type="PANTHER" id="PTHR40254">
    <property type="entry name" value="BLR0577 PROTEIN"/>
    <property type="match status" value="1"/>
</dbReference>
<dbReference type="Proteomes" id="UP000681341">
    <property type="component" value="Unassembled WGS sequence"/>
</dbReference>
<dbReference type="PANTHER" id="PTHR40254:SF1">
    <property type="entry name" value="BLR0577 PROTEIN"/>
    <property type="match status" value="1"/>
</dbReference>
<dbReference type="EMBL" id="JAGFNP010000002">
    <property type="protein sequence ID" value="MBO3732080.1"/>
    <property type="molecule type" value="Genomic_DNA"/>
</dbReference>